<evidence type="ECO:0000256" key="4">
    <source>
        <dbReference type="ARBA" id="ARBA00022840"/>
    </source>
</evidence>
<keyword evidence="3 7" id="KW-0347">Helicase</keyword>
<dbReference type="InterPro" id="IPR014001">
    <property type="entry name" value="Helicase_ATP-bd"/>
</dbReference>
<dbReference type="Gene3D" id="3.40.50.300">
    <property type="entry name" value="P-loop containing nucleotide triphosphate hydrolases"/>
    <property type="match status" value="2"/>
</dbReference>
<keyword evidence="1" id="KW-0547">Nucleotide-binding</keyword>
<evidence type="ECO:0000313" key="7">
    <source>
        <dbReference type="EMBL" id="HJG81057.1"/>
    </source>
</evidence>
<dbReference type="PANTHER" id="PTHR43519">
    <property type="entry name" value="ATP-DEPENDENT RNA HELICASE HRPB"/>
    <property type="match status" value="1"/>
</dbReference>
<dbReference type="PANTHER" id="PTHR43519:SF1">
    <property type="entry name" value="ATP-DEPENDENT RNA HELICASE HRPB"/>
    <property type="match status" value="1"/>
</dbReference>
<evidence type="ECO:0000256" key="2">
    <source>
        <dbReference type="ARBA" id="ARBA00022801"/>
    </source>
</evidence>
<dbReference type="GO" id="GO:0016787">
    <property type="term" value="F:hydrolase activity"/>
    <property type="evidence" value="ECO:0007669"/>
    <property type="project" value="UniProtKB-KW"/>
</dbReference>
<evidence type="ECO:0000256" key="3">
    <source>
        <dbReference type="ARBA" id="ARBA00022806"/>
    </source>
</evidence>
<dbReference type="GO" id="GO:0003676">
    <property type="term" value="F:nucleic acid binding"/>
    <property type="evidence" value="ECO:0007669"/>
    <property type="project" value="InterPro"/>
</dbReference>
<evidence type="ECO:0000256" key="1">
    <source>
        <dbReference type="ARBA" id="ARBA00022741"/>
    </source>
</evidence>
<protein>
    <submittedName>
        <fullName evidence="7">DEAD/DEAH box helicase</fullName>
    </submittedName>
</protein>
<dbReference type="SUPFAM" id="SSF52540">
    <property type="entry name" value="P-loop containing nucleoside triphosphate hydrolases"/>
    <property type="match status" value="1"/>
</dbReference>
<keyword evidence="2" id="KW-0378">Hydrolase</keyword>
<sequence length="339" mass="35705">MPQATSFDPDRIGAGLPAAALIEDIRQLAATGPGLRAVVEAPPGTGKTTVIPPALQQALTSAATSHPAAEAAARPARVLVSQPRRVAARAAAARLASLSGLRVGEEVGHTVRGDRKASARTVVEFATTGVVLRRLLADPELTGIDAVILDEVHERSLESDLAFAMLRELLDLRDDLTLLVMSATLDARDWAQLLGTREEPAPILRVEAATHPLTVHWAPPAQRGLDARGVRPDFLTHIAAIVNRALDEDDGDVLVFAPGHREVDRIAAQVRNRRADVEVLTLTGSTPRAQQDAVLRGGERTGDVGAEAGAASARRRVVVATSVAESALTVPGVRIVVDS</sequence>
<dbReference type="GO" id="GO:0005524">
    <property type="term" value="F:ATP binding"/>
    <property type="evidence" value="ECO:0007669"/>
    <property type="project" value="UniProtKB-KW"/>
</dbReference>
<feature type="domain" description="Helicase C-terminal" evidence="6">
    <location>
        <begin position="233"/>
        <end position="339"/>
    </location>
</feature>
<organism evidence="7 8">
    <name type="scientific">Brevibacterium senegalense</name>
    <dbReference type="NCBI Taxonomy" id="1033736"/>
    <lineage>
        <taxon>Bacteria</taxon>
        <taxon>Bacillati</taxon>
        <taxon>Actinomycetota</taxon>
        <taxon>Actinomycetes</taxon>
        <taxon>Micrococcales</taxon>
        <taxon>Brevibacteriaceae</taxon>
        <taxon>Brevibacterium</taxon>
    </lineage>
</organism>
<reference evidence="7" key="1">
    <citation type="journal article" date="2021" name="PeerJ">
        <title>Extensive microbial diversity within the chicken gut microbiome revealed by metagenomics and culture.</title>
        <authorList>
            <person name="Gilroy R."/>
            <person name="Ravi A."/>
            <person name="Getino M."/>
            <person name="Pursley I."/>
            <person name="Horton D.L."/>
            <person name="Alikhan N.F."/>
            <person name="Baker D."/>
            <person name="Gharbi K."/>
            <person name="Hall N."/>
            <person name="Watson M."/>
            <person name="Adriaenssens E.M."/>
            <person name="Foster-Nyarko E."/>
            <person name="Jarju S."/>
            <person name="Secka A."/>
            <person name="Antonio M."/>
            <person name="Oren A."/>
            <person name="Chaudhuri R.R."/>
            <person name="La Ragione R."/>
            <person name="Hildebrand F."/>
            <person name="Pallen M.J."/>
        </authorList>
    </citation>
    <scope>NUCLEOTIDE SEQUENCE</scope>
    <source>
        <strain evidence="7">ChiGjej5B5-7349</strain>
    </source>
</reference>
<name>A0A921SPM8_9MICO</name>
<dbReference type="InterPro" id="IPR001650">
    <property type="entry name" value="Helicase_C-like"/>
</dbReference>
<dbReference type="Proteomes" id="UP000784435">
    <property type="component" value="Unassembled WGS sequence"/>
</dbReference>
<dbReference type="PROSITE" id="PS51192">
    <property type="entry name" value="HELICASE_ATP_BIND_1"/>
    <property type="match status" value="1"/>
</dbReference>
<proteinExistence type="predicted"/>
<evidence type="ECO:0000313" key="8">
    <source>
        <dbReference type="Proteomes" id="UP000784435"/>
    </source>
</evidence>
<keyword evidence="4" id="KW-0067">ATP-binding</keyword>
<dbReference type="AlphaFoldDB" id="A0A921SPM8"/>
<feature type="non-terminal residue" evidence="7">
    <location>
        <position position="339"/>
    </location>
</feature>
<dbReference type="Pfam" id="PF00271">
    <property type="entry name" value="Helicase_C"/>
    <property type="match status" value="1"/>
</dbReference>
<gene>
    <name evidence="7" type="ORF">K8V08_11675</name>
</gene>
<dbReference type="InterPro" id="IPR011545">
    <property type="entry name" value="DEAD/DEAH_box_helicase_dom"/>
</dbReference>
<dbReference type="Pfam" id="PF00270">
    <property type="entry name" value="DEAD"/>
    <property type="match status" value="1"/>
</dbReference>
<accession>A0A921SPM8</accession>
<dbReference type="PROSITE" id="PS51194">
    <property type="entry name" value="HELICASE_CTER"/>
    <property type="match status" value="1"/>
</dbReference>
<dbReference type="GO" id="GO:0004386">
    <property type="term" value="F:helicase activity"/>
    <property type="evidence" value="ECO:0007669"/>
    <property type="project" value="UniProtKB-KW"/>
</dbReference>
<dbReference type="EMBL" id="DYUK01000254">
    <property type="protein sequence ID" value="HJG81057.1"/>
    <property type="molecule type" value="Genomic_DNA"/>
</dbReference>
<dbReference type="InterPro" id="IPR027417">
    <property type="entry name" value="P-loop_NTPase"/>
</dbReference>
<reference evidence="7" key="2">
    <citation type="submission" date="2021-09" db="EMBL/GenBank/DDBJ databases">
        <authorList>
            <person name="Gilroy R."/>
        </authorList>
    </citation>
    <scope>NUCLEOTIDE SEQUENCE</scope>
    <source>
        <strain evidence="7">ChiGjej5B5-7349</strain>
    </source>
</reference>
<evidence type="ECO:0000259" key="6">
    <source>
        <dbReference type="PROSITE" id="PS51194"/>
    </source>
</evidence>
<evidence type="ECO:0000259" key="5">
    <source>
        <dbReference type="PROSITE" id="PS51192"/>
    </source>
</evidence>
<comment type="caution">
    <text evidence="7">The sequence shown here is derived from an EMBL/GenBank/DDBJ whole genome shotgun (WGS) entry which is preliminary data.</text>
</comment>
<dbReference type="SMART" id="SM00487">
    <property type="entry name" value="DEXDc"/>
    <property type="match status" value="1"/>
</dbReference>
<feature type="domain" description="Helicase ATP-binding" evidence="5">
    <location>
        <begin position="28"/>
        <end position="203"/>
    </location>
</feature>